<dbReference type="InterPro" id="IPR029058">
    <property type="entry name" value="AB_hydrolase_fold"/>
</dbReference>
<keyword evidence="4" id="KW-1185">Reference proteome</keyword>
<dbReference type="PANTHER" id="PTHR43722">
    <property type="entry name" value="PROLINE IMINOPEPTIDASE"/>
    <property type="match status" value="1"/>
</dbReference>
<evidence type="ECO:0000256" key="1">
    <source>
        <dbReference type="SAM" id="MobiDB-lite"/>
    </source>
</evidence>
<sequence>MAGIGSGSGGYSSALASPRLAVGAASPYLRASSPSQVSWFAYKEVWVWGIRGSNAAGRRPGRPSAASTTRAMAVPSAAAGSDSFGPAISLGSFSALDRSIELRDGSFFEWVNKEEIKAGETTCGFLHAPLSWPNAEETMAFPGVKVYVCVKFATEQPAPRGNLAVHCGGPGSLSNCVYNMGGKAKLGEVAATTYNVIAFDQRGMGRSKPSFYAEECAVTDEQINALNTLDISDEETIRNFARAYKERNLRCWNYEGFRLEKKQSDGDVKTFHFLEYSGTRQLAEDIERVRLLFGDQKLSVYGISYGTAVIGTYVTVFPDNMNLMVLDGCQYPVSDLIPNALDDAEGINKRIDFFVASCEMNGGGHCGVSDLGTCLKDLHQLIGDNAEDLEDFAKDRGFDPTPDLFLDMVDELMSDLEKIPEFCVVAASKDVDALKELFPEDDNEDEEDEDSPDKRRTVGRQAGLECLVNGKYGCDSKPSRDDKSGLGYEDGTAYNINLHLVRSQDYSFGIYRTESLILWWNLVENSQGRALKNQVRLAGLSIQLLRATPHTRLCDPAKSLAGALVGGYYVPNTTPLVPMGNPLQTGIIAGQLYDYATPYLGSQLMRQNFPLASLLTSRSVNHGLDVARAAGNKTDPVCQGHVQRYFKTGAVDFVDGHVCESEPINDSCTILNVLSGEGCKGRKLRGSRRLKVERGRQPRNIRSRLGPPYGSRVFATMAVHQTSRSIGPSHKLHLQRHQTAHPNDSFPSRRSPGAHSTLPLDDPDGTHSGPTACIHGHRLPLDPSAAVDASTPVRRREVRRRETPRRPDGPPAHGAVAPHPVRGREAEADVAEDVSAVRDVRDGGTGGEAYPAPRPGGRRPVAAAVAVVLPPANPEESGETAGESRRGRAAASVAPPAARPAGSSRRWTSPPPRRGRGAPPSPS</sequence>
<evidence type="ECO:0000313" key="4">
    <source>
        <dbReference type="Proteomes" id="UP000266841"/>
    </source>
</evidence>
<dbReference type="Gene3D" id="3.40.50.1820">
    <property type="entry name" value="alpha/beta hydrolase"/>
    <property type="match status" value="1"/>
</dbReference>
<dbReference type="Proteomes" id="UP000266841">
    <property type="component" value="Unassembled WGS sequence"/>
</dbReference>
<dbReference type="eggNOG" id="ENOG502SGTF">
    <property type="taxonomic scope" value="Eukaryota"/>
</dbReference>
<dbReference type="InterPro" id="IPR000073">
    <property type="entry name" value="AB_hydrolase_1"/>
</dbReference>
<reference evidence="3 4" key="1">
    <citation type="journal article" date="2012" name="Genome Biol.">
        <title>Genome and low-iron response of an oceanic diatom adapted to chronic iron limitation.</title>
        <authorList>
            <person name="Lommer M."/>
            <person name="Specht M."/>
            <person name="Roy A.S."/>
            <person name="Kraemer L."/>
            <person name="Andreson R."/>
            <person name="Gutowska M.A."/>
            <person name="Wolf J."/>
            <person name="Bergner S.V."/>
            <person name="Schilhabel M.B."/>
            <person name="Klostermeier U.C."/>
            <person name="Beiko R.G."/>
            <person name="Rosenstiel P."/>
            <person name="Hippler M."/>
            <person name="Laroche J."/>
        </authorList>
    </citation>
    <scope>NUCLEOTIDE SEQUENCE [LARGE SCALE GENOMIC DNA]</scope>
    <source>
        <strain evidence="3 4">CCMP1005</strain>
    </source>
</reference>
<feature type="region of interest" description="Disordered" evidence="1">
    <location>
        <begin position="722"/>
        <end position="858"/>
    </location>
</feature>
<feature type="compositionally biased region" description="Acidic residues" evidence="1">
    <location>
        <begin position="439"/>
        <end position="451"/>
    </location>
</feature>
<dbReference type="Pfam" id="PF00561">
    <property type="entry name" value="Abhydrolase_1"/>
    <property type="match status" value="1"/>
</dbReference>
<feature type="compositionally biased region" description="Basic and acidic residues" evidence="1">
    <location>
        <begin position="799"/>
        <end position="808"/>
    </location>
</feature>
<dbReference type="GO" id="GO:0004177">
    <property type="term" value="F:aminopeptidase activity"/>
    <property type="evidence" value="ECO:0007669"/>
    <property type="project" value="UniProtKB-EC"/>
</dbReference>
<feature type="compositionally biased region" description="Low complexity" evidence="1">
    <location>
        <begin position="811"/>
        <end position="820"/>
    </location>
</feature>
<feature type="region of interest" description="Disordered" evidence="1">
    <location>
        <begin position="870"/>
        <end position="923"/>
    </location>
</feature>
<comment type="caution">
    <text evidence="3">The sequence shown here is derived from an EMBL/GenBank/DDBJ whole genome shotgun (WGS) entry which is preliminary data.</text>
</comment>
<evidence type="ECO:0000313" key="3">
    <source>
        <dbReference type="EMBL" id="EJK49871.1"/>
    </source>
</evidence>
<feature type="compositionally biased region" description="Low complexity" evidence="1">
    <location>
        <begin position="889"/>
        <end position="908"/>
    </location>
</feature>
<evidence type="ECO:0000259" key="2">
    <source>
        <dbReference type="Pfam" id="PF00561"/>
    </source>
</evidence>
<feature type="compositionally biased region" description="Basic residues" evidence="1">
    <location>
        <begin position="730"/>
        <end position="739"/>
    </location>
</feature>
<proteinExistence type="predicted"/>
<accession>K0RLR1</accession>
<protein>
    <recommendedName>
        <fullName evidence="2">AB hydrolase-1 domain-containing protein</fullName>
    </recommendedName>
</protein>
<gene>
    <name evidence="3" type="ORF">THAOC_31214</name>
</gene>
<feature type="region of interest" description="Disordered" evidence="1">
    <location>
        <begin position="437"/>
        <end position="457"/>
    </location>
</feature>
<dbReference type="PANTHER" id="PTHR43722:SF1">
    <property type="entry name" value="PROLINE IMINOPEPTIDASE"/>
    <property type="match status" value="1"/>
</dbReference>
<dbReference type="GO" id="GO:0005737">
    <property type="term" value="C:cytoplasm"/>
    <property type="evidence" value="ECO:0007669"/>
    <property type="project" value="InterPro"/>
</dbReference>
<dbReference type="OrthoDB" id="44838at2759"/>
<feature type="domain" description="AB hydrolase-1" evidence="2">
    <location>
        <begin position="168"/>
        <end position="361"/>
    </location>
</feature>
<name>K0RLR1_THAOC</name>
<dbReference type="EMBL" id="AGNL01044379">
    <property type="protein sequence ID" value="EJK49871.1"/>
    <property type="molecule type" value="Genomic_DNA"/>
</dbReference>
<dbReference type="GO" id="GO:0006508">
    <property type="term" value="P:proteolysis"/>
    <property type="evidence" value="ECO:0007669"/>
    <property type="project" value="InterPro"/>
</dbReference>
<feature type="region of interest" description="Disordered" evidence="1">
    <location>
        <begin position="689"/>
        <end position="709"/>
    </location>
</feature>
<dbReference type="SUPFAM" id="SSF53474">
    <property type="entry name" value="alpha/beta-Hydrolases"/>
    <property type="match status" value="1"/>
</dbReference>
<dbReference type="InterPro" id="IPR005944">
    <property type="entry name" value="Pro_iminopeptidase"/>
</dbReference>
<organism evidence="3 4">
    <name type="scientific">Thalassiosira oceanica</name>
    <name type="common">Marine diatom</name>
    <dbReference type="NCBI Taxonomy" id="159749"/>
    <lineage>
        <taxon>Eukaryota</taxon>
        <taxon>Sar</taxon>
        <taxon>Stramenopiles</taxon>
        <taxon>Ochrophyta</taxon>
        <taxon>Bacillariophyta</taxon>
        <taxon>Coscinodiscophyceae</taxon>
        <taxon>Thalassiosirophycidae</taxon>
        <taxon>Thalassiosirales</taxon>
        <taxon>Thalassiosiraceae</taxon>
        <taxon>Thalassiosira</taxon>
    </lineage>
</organism>
<dbReference type="AlphaFoldDB" id="K0RLR1"/>